<protein>
    <submittedName>
        <fullName evidence="1">Uncharacterized protein</fullName>
    </submittedName>
</protein>
<reference evidence="2" key="1">
    <citation type="journal article" date="2022" name="Mol. Ecol. Resour.">
        <title>The genomes of chicory, endive, great burdock and yacon provide insights into Asteraceae palaeo-polyploidization history and plant inulin production.</title>
        <authorList>
            <person name="Fan W."/>
            <person name="Wang S."/>
            <person name="Wang H."/>
            <person name="Wang A."/>
            <person name="Jiang F."/>
            <person name="Liu H."/>
            <person name="Zhao H."/>
            <person name="Xu D."/>
            <person name="Zhang Y."/>
        </authorList>
    </citation>
    <scope>NUCLEOTIDE SEQUENCE [LARGE SCALE GENOMIC DNA]</scope>
    <source>
        <strain evidence="2">cv. Yunnan</strain>
    </source>
</reference>
<evidence type="ECO:0000313" key="1">
    <source>
        <dbReference type="EMBL" id="KAI3783643.1"/>
    </source>
</evidence>
<keyword evidence="2" id="KW-1185">Reference proteome</keyword>
<proteinExistence type="predicted"/>
<dbReference type="Proteomes" id="UP001056120">
    <property type="component" value="Linkage Group LG14"/>
</dbReference>
<reference evidence="1 2" key="2">
    <citation type="journal article" date="2022" name="Mol. Ecol. Resour.">
        <title>The genomes of chicory, endive, great burdock and yacon provide insights into Asteraceae paleo-polyploidization history and plant inulin production.</title>
        <authorList>
            <person name="Fan W."/>
            <person name="Wang S."/>
            <person name="Wang H."/>
            <person name="Wang A."/>
            <person name="Jiang F."/>
            <person name="Liu H."/>
            <person name="Zhao H."/>
            <person name="Xu D."/>
            <person name="Zhang Y."/>
        </authorList>
    </citation>
    <scope>NUCLEOTIDE SEQUENCE [LARGE SCALE GENOMIC DNA]</scope>
    <source>
        <strain evidence="2">cv. Yunnan</strain>
        <tissue evidence="1">Leaves</tissue>
    </source>
</reference>
<organism evidence="1 2">
    <name type="scientific">Smallanthus sonchifolius</name>
    <dbReference type="NCBI Taxonomy" id="185202"/>
    <lineage>
        <taxon>Eukaryota</taxon>
        <taxon>Viridiplantae</taxon>
        <taxon>Streptophyta</taxon>
        <taxon>Embryophyta</taxon>
        <taxon>Tracheophyta</taxon>
        <taxon>Spermatophyta</taxon>
        <taxon>Magnoliopsida</taxon>
        <taxon>eudicotyledons</taxon>
        <taxon>Gunneridae</taxon>
        <taxon>Pentapetalae</taxon>
        <taxon>asterids</taxon>
        <taxon>campanulids</taxon>
        <taxon>Asterales</taxon>
        <taxon>Asteraceae</taxon>
        <taxon>Asteroideae</taxon>
        <taxon>Heliantheae alliance</taxon>
        <taxon>Millerieae</taxon>
        <taxon>Smallanthus</taxon>
    </lineage>
</organism>
<evidence type="ECO:0000313" key="2">
    <source>
        <dbReference type="Proteomes" id="UP001056120"/>
    </source>
</evidence>
<name>A0ACB9GKE8_9ASTR</name>
<gene>
    <name evidence="1" type="ORF">L1987_42729</name>
</gene>
<sequence length="153" mass="16775">MAGRRSSSISIKRILICFEGKSMRVERVCVFVCVGFSLSLVVGVSLSKLLVSCDLYFHGGRRQMMCTAVENREQKSINDSWNSTSNWLKSLPITAESTATTSTANVISDPKRSKHKQQPLAVADGCTCFRLLCHSSRIGGVIGKSGAIIKQFR</sequence>
<accession>A0ACB9GKE8</accession>
<dbReference type="EMBL" id="CM042031">
    <property type="protein sequence ID" value="KAI3783643.1"/>
    <property type="molecule type" value="Genomic_DNA"/>
</dbReference>
<comment type="caution">
    <text evidence="1">The sequence shown here is derived from an EMBL/GenBank/DDBJ whole genome shotgun (WGS) entry which is preliminary data.</text>
</comment>